<evidence type="ECO:0000313" key="2">
    <source>
        <dbReference type="EMBL" id="MBM3096270.1"/>
    </source>
</evidence>
<proteinExistence type="predicted"/>
<evidence type="ECO:0000256" key="1">
    <source>
        <dbReference type="SAM" id="MobiDB-lite"/>
    </source>
</evidence>
<dbReference type="Proteomes" id="UP000744980">
    <property type="component" value="Unassembled WGS sequence"/>
</dbReference>
<keyword evidence="3" id="KW-1185">Reference proteome</keyword>
<name>A0AAW4FYD7_9HYPH</name>
<dbReference type="RefSeq" id="WP_057258460.1">
    <property type="nucleotide sequence ID" value="NZ_CP083373.1"/>
</dbReference>
<dbReference type="EMBL" id="WXFA01000083">
    <property type="protein sequence ID" value="MBM3096270.1"/>
    <property type="molecule type" value="Genomic_DNA"/>
</dbReference>
<dbReference type="InterPro" id="IPR010985">
    <property type="entry name" value="Ribbon_hlx_hlx"/>
</dbReference>
<accession>A0AAW4FYD7</accession>
<protein>
    <submittedName>
        <fullName evidence="2">Uncharacterized protein</fullName>
    </submittedName>
</protein>
<dbReference type="InterPro" id="IPR013321">
    <property type="entry name" value="Arc_rbn_hlx_hlx"/>
</dbReference>
<dbReference type="AlphaFoldDB" id="A0AAW4FYD7"/>
<sequence>MSEGSDSKNLVLGLISTGRERPTVREKPAASPPRISREDEGASISKQPTVGRTQFRDLVAKGESRDPIAGKRFRDTEKVTTGIHIRAEVHKTLKILAAVERRKFNSYIEEAIDDYLLKIADRIPDIS</sequence>
<feature type="compositionally biased region" description="Basic and acidic residues" evidence="1">
    <location>
        <begin position="18"/>
        <end position="28"/>
    </location>
</feature>
<comment type="caution">
    <text evidence="2">The sequence shown here is derived from an EMBL/GenBank/DDBJ whole genome shotgun (WGS) entry which is preliminary data.</text>
</comment>
<dbReference type="GO" id="GO:0006355">
    <property type="term" value="P:regulation of DNA-templated transcription"/>
    <property type="evidence" value="ECO:0007669"/>
    <property type="project" value="InterPro"/>
</dbReference>
<dbReference type="SUPFAM" id="SSF47598">
    <property type="entry name" value="Ribbon-helix-helix"/>
    <property type="match status" value="1"/>
</dbReference>
<evidence type="ECO:0000313" key="3">
    <source>
        <dbReference type="Proteomes" id="UP000744980"/>
    </source>
</evidence>
<gene>
    <name evidence="2" type="ORF">GFB56_37095</name>
</gene>
<reference evidence="2 3" key="1">
    <citation type="submission" date="2020-01" db="EMBL/GenBank/DDBJ databases">
        <title>Draft genome assembly of Ensifer adhaerens T173.</title>
        <authorList>
            <person name="Craig J.E."/>
            <person name="Stinchcombe J.R."/>
        </authorList>
    </citation>
    <scope>NUCLEOTIDE SEQUENCE [LARGE SCALE GENOMIC DNA]</scope>
    <source>
        <strain evidence="2 3">T173</strain>
    </source>
</reference>
<organism evidence="2 3">
    <name type="scientific">Ensifer canadensis</name>
    <dbReference type="NCBI Taxonomy" id="555315"/>
    <lineage>
        <taxon>Bacteria</taxon>
        <taxon>Pseudomonadati</taxon>
        <taxon>Pseudomonadota</taxon>
        <taxon>Alphaproteobacteria</taxon>
        <taxon>Hyphomicrobiales</taxon>
        <taxon>Rhizobiaceae</taxon>
        <taxon>Sinorhizobium/Ensifer group</taxon>
        <taxon>Ensifer</taxon>
    </lineage>
</organism>
<dbReference type="Gene3D" id="1.10.1220.10">
    <property type="entry name" value="Met repressor-like"/>
    <property type="match status" value="1"/>
</dbReference>
<feature type="region of interest" description="Disordered" evidence="1">
    <location>
        <begin position="1"/>
        <end position="54"/>
    </location>
</feature>